<evidence type="ECO:0000313" key="4">
    <source>
        <dbReference type="EMBL" id="MBU2693405.1"/>
    </source>
</evidence>
<dbReference type="PANTHER" id="PTHR34512">
    <property type="entry name" value="CELL SURFACE PROTEIN"/>
    <property type="match status" value="1"/>
</dbReference>
<dbReference type="InterPro" id="IPR018391">
    <property type="entry name" value="PQQ_b-propeller_rpt"/>
</dbReference>
<feature type="region of interest" description="Disordered" evidence="1">
    <location>
        <begin position="621"/>
        <end position="640"/>
    </location>
</feature>
<evidence type="ECO:0000256" key="1">
    <source>
        <dbReference type="SAM" id="MobiDB-lite"/>
    </source>
</evidence>
<sequence>MELQPVRSWRVDPSQTLVLPPFQRIWEGGIGGRIEGGMTHAGRLVIVTSLNRRCAAFDFLTGRRVWRVKLPDRPVGPPEVAGGCVWIIVGPQKSRLLAFDLLTGHRILEQSIPPSLGPAVVQDSVVITTALSGEILGFRRSSNRRGESDGELHLLWKKTLEGGFRNGPLAWNDSLLIAGALDGSIAGLRIKDGEILWKLPVGGAVYGLTPYRDDLVATLYNGEIVGFSPEDGELLWKRSVQGPLLTPAATSENIIVTAATGGEITAIDPYRGILWETTMKQVVVTRPVMTSEAVLIATRRGALVGLNRWKGTRDWSLTFKNPLLVPPCVTPQRLLIADGRGGLRAFHHGGSTGTVISESRQNDIEMSQLGVPADSAWLSVQSIPQGRGILIDGAFAGWTPLDSVHVASGFHRIALRDSAGRSAGLPLRARDMQLSADSHERVTFYPELTIRLETSPTGVFVSEQGNPIGSTPLAVRQREGMPLRLSYPGFQDTLLTIGPQTSSPLRIRMKASDDAGPGSGWNALRRNQAERPWYTKSWVRWGAPVLAVAAGAAAVYLRRQGNDAYNDYRGTGDTDAMRRYFDRAERFDRGSIVSWVTAELFFGLSFYSWIRHDEELEKAADLPGTLSHPPDFRRRKGGMP</sequence>
<organism evidence="4 5">
    <name type="scientific">Eiseniibacteriota bacterium</name>
    <dbReference type="NCBI Taxonomy" id="2212470"/>
    <lineage>
        <taxon>Bacteria</taxon>
        <taxon>Candidatus Eiseniibacteriota</taxon>
    </lineage>
</organism>
<protein>
    <submittedName>
        <fullName evidence="4">PQQ-binding-like beta-propeller repeat protein</fullName>
    </submittedName>
</protein>
<gene>
    <name evidence="4" type="ORF">KJ970_21010</name>
</gene>
<dbReference type="Pfam" id="PF13360">
    <property type="entry name" value="PQQ_2"/>
    <property type="match status" value="2"/>
</dbReference>
<dbReference type="InterPro" id="IPR002372">
    <property type="entry name" value="PQQ_rpt_dom"/>
</dbReference>
<evidence type="ECO:0000259" key="3">
    <source>
        <dbReference type="Pfam" id="PF13360"/>
    </source>
</evidence>
<evidence type="ECO:0000313" key="5">
    <source>
        <dbReference type="Proteomes" id="UP000777784"/>
    </source>
</evidence>
<dbReference type="InterPro" id="IPR011047">
    <property type="entry name" value="Quinoprotein_ADH-like_sf"/>
</dbReference>
<name>A0A948RYY3_UNCEI</name>
<feature type="domain" description="Pyrrolo-quinoline quinone repeat" evidence="3">
    <location>
        <begin position="221"/>
        <end position="325"/>
    </location>
</feature>
<feature type="domain" description="Pyrrolo-quinoline quinone repeat" evidence="3">
    <location>
        <begin position="24"/>
        <end position="140"/>
    </location>
</feature>
<dbReference type="InterPro" id="IPR015943">
    <property type="entry name" value="WD40/YVTN_repeat-like_dom_sf"/>
</dbReference>
<dbReference type="Gene3D" id="2.130.10.10">
    <property type="entry name" value="YVTN repeat-like/Quinoprotein amine dehydrogenase"/>
    <property type="match status" value="2"/>
</dbReference>
<dbReference type="SMART" id="SM00564">
    <property type="entry name" value="PQQ"/>
    <property type="match status" value="6"/>
</dbReference>
<reference evidence="4" key="1">
    <citation type="submission" date="2021-05" db="EMBL/GenBank/DDBJ databases">
        <title>Energy efficiency and biological interactions define the core microbiome of deep oligotrophic groundwater.</title>
        <authorList>
            <person name="Mehrshad M."/>
            <person name="Lopez-Fernandez M."/>
            <person name="Bell E."/>
            <person name="Bernier-Latmani R."/>
            <person name="Bertilsson S."/>
            <person name="Dopson M."/>
        </authorList>
    </citation>
    <scope>NUCLEOTIDE SEQUENCE</scope>
    <source>
        <strain evidence="4">Modern_marine.mb.64</strain>
    </source>
</reference>
<dbReference type="Proteomes" id="UP000777784">
    <property type="component" value="Unassembled WGS sequence"/>
</dbReference>
<feature type="domain" description="PEGA" evidence="2">
    <location>
        <begin position="378"/>
        <end position="415"/>
    </location>
</feature>
<dbReference type="PANTHER" id="PTHR34512:SF30">
    <property type="entry name" value="OUTER MEMBRANE PROTEIN ASSEMBLY FACTOR BAMB"/>
    <property type="match status" value="1"/>
</dbReference>
<comment type="caution">
    <text evidence="4">The sequence shown here is derived from an EMBL/GenBank/DDBJ whole genome shotgun (WGS) entry which is preliminary data.</text>
</comment>
<accession>A0A948RYY3</accession>
<dbReference type="InterPro" id="IPR013229">
    <property type="entry name" value="PEGA"/>
</dbReference>
<dbReference type="EMBL" id="JAHJDP010000119">
    <property type="protein sequence ID" value="MBU2693405.1"/>
    <property type="molecule type" value="Genomic_DNA"/>
</dbReference>
<dbReference type="Pfam" id="PF08308">
    <property type="entry name" value="PEGA"/>
    <property type="match status" value="1"/>
</dbReference>
<evidence type="ECO:0000259" key="2">
    <source>
        <dbReference type="Pfam" id="PF08308"/>
    </source>
</evidence>
<proteinExistence type="predicted"/>
<dbReference type="AlphaFoldDB" id="A0A948RYY3"/>
<dbReference type="SUPFAM" id="SSF50998">
    <property type="entry name" value="Quinoprotein alcohol dehydrogenase-like"/>
    <property type="match status" value="2"/>
</dbReference>